<dbReference type="InterPro" id="IPR017939">
    <property type="entry name" value="G-Glutamylcylcotransferase"/>
</dbReference>
<evidence type="ECO:0000256" key="2">
    <source>
        <dbReference type="PIRSR" id="PIRSR617939-1"/>
    </source>
</evidence>
<keyword evidence="4" id="KW-0812">Transmembrane</keyword>
<comment type="caution">
    <text evidence="5">The sequence shown here is derived from an EMBL/GenBank/DDBJ whole genome shotgun (WGS) entry which is preliminary data.</text>
</comment>
<reference evidence="5 6" key="1">
    <citation type="submission" date="2016-12" db="EMBL/GenBank/DDBJ databases">
        <title>Amycolatopsis keratiniphila subsp. keratiniphila genome sequencing and assembly.</title>
        <authorList>
            <person name="Mayilraj S."/>
            <person name="Kaur N."/>
        </authorList>
    </citation>
    <scope>NUCLEOTIDE SEQUENCE [LARGE SCALE GENOMIC DNA]</scope>
    <source>
        <strain evidence="5 6">DSM 44409</strain>
    </source>
</reference>
<dbReference type="GO" id="GO:0003839">
    <property type="term" value="F:gamma-glutamylcyclotransferase activity"/>
    <property type="evidence" value="ECO:0007669"/>
    <property type="project" value="InterPro"/>
</dbReference>
<dbReference type="Proteomes" id="UP000076660">
    <property type="component" value="Unassembled WGS sequence"/>
</dbReference>
<evidence type="ECO:0000313" key="5">
    <source>
        <dbReference type="EMBL" id="ONF70343.1"/>
    </source>
</evidence>
<evidence type="ECO:0000256" key="3">
    <source>
        <dbReference type="PIRSR" id="PIRSR617939-2"/>
    </source>
</evidence>
<dbReference type="PANTHER" id="PTHR12935:SF0">
    <property type="entry name" value="GAMMA-GLUTAMYLCYCLOTRANSFERASE"/>
    <property type="match status" value="1"/>
</dbReference>
<keyword evidence="4" id="KW-1133">Transmembrane helix</keyword>
<evidence type="ECO:0008006" key="7">
    <source>
        <dbReference type="Google" id="ProtNLM"/>
    </source>
</evidence>
<dbReference type="Gene3D" id="3.10.490.10">
    <property type="entry name" value="Gamma-glutamyl cyclotransferase-like"/>
    <property type="match status" value="1"/>
</dbReference>
<dbReference type="AlphaFoldDB" id="A0A1W2LVP0"/>
<gene>
    <name evidence="5" type="ORF">AVR91_0216050</name>
</gene>
<keyword evidence="1" id="KW-0456">Lyase</keyword>
<name>A0A1W2LVP0_9PSEU</name>
<dbReference type="PANTHER" id="PTHR12935">
    <property type="entry name" value="GAMMA-GLUTAMYLCYCLOTRANSFERASE"/>
    <property type="match status" value="1"/>
</dbReference>
<dbReference type="InterPro" id="IPR036568">
    <property type="entry name" value="GGCT-like_sf"/>
</dbReference>
<dbReference type="OrthoDB" id="141582at2"/>
<protein>
    <recommendedName>
        <fullName evidence="7">Gamma-glutamylcyclotransferase AIG2-like domain-containing protein</fullName>
    </recommendedName>
</protein>
<sequence length="432" mass="48199">MVLYFAYGSNMSEEAVLDRAPSAARVGKARLPDHRIRFGRKSKRTGTGVADIVAGPGFMVMGVLYEIPDSEWKGILRKEGALMKEPAYRVVDVTVFSFAERRNRAAKSFAVASPSDVEQIPSADYLSAMLTQVEEMNFPAYALFLRWLRRRAMETDVPPLREGLLVSGTNVRNRAGGHYLVRVNPRTLGTTKSGLATVEFDGRVTVAALDAAEEVAEHSCEMDQNLRHALGMIGQNCYGYTVSVRPLSGMRNRVDLVRPRSLTLLVHQTNWIDSEKRICVLHERSLALLGIKEGEHVEILNVWRGEFGDLSVKRIKLRAHTSEKRADQAREYPGFDHVHLDRECRTELGFPVDRAGFLNRPVLVRPSVRRLLQQRIARYGVTFFLGIASLSQLLALFAPTLPSLLRGLVAIATAVLATIVVAWLDIRASLTH</sequence>
<keyword evidence="4" id="KW-0472">Membrane</keyword>
<feature type="binding site" evidence="3">
    <location>
        <begin position="4"/>
        <end position="9"/>
    </location>
    <ligand>
        <name>substrate</name>
    </ligand>
</feature>
<dbReference type="InterPro" id="IPR013024">
    <property type="entry name" value="GGCT-like"/>
</dbReference>
<accession>A0A1W2LVP0</accession>
<feature type="transmembrane region" description="Helical" evidence="4">
    <location>
        <begin position="376"/>
        <end position="398"/>
    </location>
</feature>
<dbReference type="SUPFAM" id="SSF110857">
    <property type="entry name" value="Gamma-glutamyl cyclotransferase-like"/>
    <property type="match status" value="1"/>
</dbReference>
<feature type="active site" description="Proton acceptor" evidence="2">
    <location>
        <position position="79"/>
    </location>
</feature>
<evidence type="ECO:0000256" key="1">
    <source>
        <dbReference type="ARBA" id="ARBA00023239"/>
    </source>
</evidence>
<dbReference type="CDD" id="cd06661">
    <property type="entry name" value="GGCT_like"/>
    <property type="match status" value="1"/>
</dbReference>
<evidence type="ECO:0000313" key="6">
    <source>
        <dbReference type="Proteomes" id="UP000076660"/>
    </source>
</evidence>
<feature type="transmembrane region" description="Helical" evidence="4">
    <location>
        <begin position="404"/>
        <end position="424"/>
    </location>
</feature>
<evidence type="ECO:0000256" key="4">
    <source>
        <dbReference type="SAM" id="Phobius"/>
    </source>
</evidence>
<dbReference type="EMBL" id="LQMT02000014">
    <property type="protein sequence ID" value="ONF70343.1"/>
    <property type="molecule type" value="Genomic_DNA"/>
</dbReference>
<dbReference type="RefSeq" id="WP_063277016.1">
    <property type="nucleotide sequence ID" value="NZ_LQMT02000014.1"/>
</dbReference>
<proteinExistence type="predicted"/>
<organism evidence="5 6">
    <name type="scientific">Amycolatopsis keratiniphila subsp. keratiniphila</name>
    <dbReference type="NCBI Taxonomy" id="227715"/>
    <lineage>
        <taxon>Bacteria</taxon>
        <taxon>Bacillati</taxon>
        <taxon>Actinomycetota</taxon>
        <taxon>Actinomycetes</taxon>
        <taxon>Pseudonocardiales</taxon>
        <taxon>Pseudonocardiaceae</taxon>
        <taxon>Amycolatopsis</taxon>
        <taxon>Amycolatopsis japonica group</taxon>
    </lineage>
</organism>
<feature type="binding site" evidence="3">
    <location>
        <position position="125"/>
    </location>
    <ligand>
        <name>substrate</name>
    </ligand>
</feature>